<dbReference type="InterPro" id="IPR017896">
    <property type="entry name" value="4Fe4S_Fe-S-bd"/>
</dbReference>
<feature type="domain" description="4Fe-4S ferredoxin-type" evidence="4">
    <location>
        <begin position="33"/>
        <end position="63"/>
    </location>
</feature>
<gene>
    <name evidence="5" type="ORF">HYZ11_06275</name>
</gene>
<dbReference type="SUPFAM" id="SSF54862">
    <property type="entry name" value="4Fe-4S ferredoxins"/>
    <property type="match status" value="1"/>
</dbReference>
<evidence type="ECO:0000256" key="2">
    <source>
        <dbReference type="ARBA" id="ARBA00023004"/>
    </source>
</evidence>
<evidence type="ECO:0000313" key="6">
    <source>
        <dbReference type="Proteomes" id="UP000782312"/>
    </source>
</evidence>
<dbReference type="Proteomes" id="UP000782312">
    <property type="component" value="Unassembled WGS sequence"/>
</dbReference>
<dbReference type="EMBL" id="JACPUR010000016">
    <property type="protein sequence ID" value="MBI3127191.1"/>
    <property type="molecule type" value="Genomic_DNA"/>
</dbReference>
<evidence type="ECO:0000259" key="4">
    <source>
        <dbReference type="PROSITE" id="PS51379"/>
    </source>
</evidence>
<organism evidence="5 6">
    <name type="scientific">Tectimicrobiota bacterium</name>
    <dbReference type="NCBI Taxonomy" id="2528274"/>
    <lineage>
        <taxon>Bacteria</taxon>
        <taxon>Pseudomonadati</taxon>
        <taxon>Nitrospinota/Tectimicrobiota group</taxon>
        <taxon>Candidatus Tectimicrobiota</taxon>
    </lineage>
</organism>
<sequence length="96" mass="10577">MPILIDEKTCLSGCTICDFFCPGDIIWRESREKPPEVKYPDECWYCGACEDHCPVDAVKVIFPPEMLNCQTPVETLMGLPARGLARPDAGEAGATN</sequence>
<dbReference type="Gene3D" id="3.30.70.20">
    <property type="match status" value="1"/>
</dbReference>
<keyword evidence="2" id="KW-0408">Iron</keyword>
<accession>A0A932I0J7</accession>
<name>A0A932I0J7_UNCTE</name>
<reference evidence="5" key="1">
    <citation type="submission" date="2020-07" db="EMBL/GenBank/DDBJ databases">
        <title>Huge and variable diversity of episymbiotic CPR bacteria and DPANN archaea in groundwater ecosystems.</title>
        <authorList>
            <person name="He C.Y."/>
            <person name="Keren R."/>
            <person name="Whittaker M."/>
            <person name="Farag I.F."/>
            <person name="Doudna J."/>
            <person name="Cate J.H.D."/>
            <person name="Banfield J.F."/>
        </authorList>
    </citation>
    <scope>NUCLEOTIDE SEQUENCE</scope>
    <source>
        <strain evidence="5">NC_groundwater_763_Ag_S-0.2um_68_21</strain>
    </source>
</reference>
<dbReference type="GO" id="GO:0046872">
    <property type="term" value="F:metal ion binding"/>
    <property type="evidence" value="ECO:0007669"/>
    <property type="project" value="UniProtKB-KW"/>
</dbReference>
<dbReference type="PROSITE" id="PS51379">
    <property type="entry name" value="4FE4S_FER_2"/>
    <property type="match status" value="2"/>
</dbReference>
<evidence type="ECO:0000256" key="3">
    <source>
        <dbReference type="ARBA" id="ARBA00023014"/>
    </source>
</evidence>
<evidence type="ECO:0000313" key="5">
    <source>
        <dbReference type="EMBL" id="MBI3127191.1"/>
    </source>
</evidence>
<dbReference type="Pfam" id="PF00037">
    <property type="entry name" value="Fer4"/>
    <property type="match status" value="1"/>
</dbReference>
<protein>
    <submittedName>
        <fullName evidence="5">Ferredoxin family protein</fullName>
    </submittedName>
</protein>
<keyword evidence="1" id="KW-0479">Metal-binding</keyword>
<keyword evidence="3" id="KW-0411">Iron-sulfur</keyword>
<dbReference type="InterPro" id="IPR017900">
    <property type="entry name" value="4Fe4S_Fe_S_CS"/>
</dbReference>
<dbReference type="GO" id="GO:0051536">
    <property type="term" value="F:iron-sulfur cluster binding"/>
    <property type="evidence" value="ECO:0007669"/>
    <property type="project" value="UniProtKB-KW"/>
</dbReference>
<comment type="caution">
    <text evidence="5">The sequence shown here is derived from an EMBL/GenBank/DDBJ whole genome shotgun (WGS) entry which is preliminary data.</text>
</comment>
<dbReference type="PROSITE" id="PS00198">
    <property type="entry name" value="4FE4S_FER_1"/>
    <property type="match status" value="1"/>
</dbReference>
<feature type="domain" description="4Fe-4S ferredoxin-type" evidence="4">
    <location>
        <begin position="1"/>
        <end position="31"/>
    </location>
</feature>
<evidence type="ECO:0000256" key="1">
    <source>
        <dbReference type="ARBA" id="ARBA00022723"/>
    </source>
</evidence>
<proteinExistence type="predicted"/>
<dbReference type="AlphaFoldDB" id="A0A932I0J7"/>